<protein>
    <submittedName>
        <fullName evidence="5">Cadherin domain-containing protein</fullName>
    </submittedName>
</protein>
<name>A0A1I8F4V8_9PLAT</name>
<feature type="compositionally biased region" description="Polar residues" evidence="2">
    <location>
        <begin position="192"/>
        <end position="201"/>
    </location>
</feature>
<dbReference type="CDD" id="cd11304">
    <property type="entry name" value="Cadherin_repeat"/>
    <property type="match status" value="1"/>
</dbReference>
<dbReference type="GO" id="GO:0007156">
    <property type="term" value="P:homophilic cell adhesion via plasma membrane adhesion molecules"/>
    <property type="evidence" value="ECO:0007669"/>
    <property type="project" value="InterPro"/>
</dbReference>
<dbReference type="GO" id="GO:0016020">
    <property type="term" value="C:membrane"/>
    <property type="evidence" value="ECO:0007669"/>
    <property type="project" value="InterPro"/>
</dbReference>
<dbReference type="WBParaSite" id="maker-unitig_20657-snap-gene-0.2-mRNA-1">
    <property type="protein sequence ID" value="maker-unitig_20657-snap-gene-0.2-mRNA-1"/>
    <property type="gene ID" value="maker-unitig_20657-snap-gene-0.2"/>
</dbReference>
<dbReference type="GO" id="GO:0005509">
    <property type="term" value="F:calcium ion binding"/>
    <property type="evidence" value="ECO:0007669"/>
    <property type="project" value="UniProtKB-UniRule"/>
</dbReference>
<feature type="region of interest" description="Disordered" evidence="2">
    <location>
        <begin position="829"/>
        <end position="872"/>
    </location>
</feature>
<reference evidence="5" key="1">
    <citation type="submission" date="2016-11" db="UniProtKB">
        <authorList>
            <consortium name="WormBaseParasite"/>
        </authorList>
    </citation>
    <scope>IDENTIFICATION</scope>
</reference>
<proteinExistence type="predicted"/>
<dbReference type="InterPro" id="IPR002126">
    <property type="entry name" value="Cadherin-like_dom"/>
</dbReference>
<evidence type="ECO:0000256" key="1">
    <source>
        <dbReference type="PROSITE-ProRule" id="PRU00043"/>
    </source>
</evidence>
<feature type="region of interest" description="Disordered" evidence="2">
    <location>
        <begin position="190"/>
        <end position="216"/>
    </location>
</feature>
<evidence type="ECO:0000313" key="5">
    <source>
        <dbReference type="WBParaSite" id="maker-unitig_20657-snap-gene-0.2-mRNA-1"/>
    </source>
</evidence>
<evidence type="ECO:0000313" key="4">
    <source>
        <dbReference type="Proteomes" id="UP000095280"/>
    </source>
</evidence>
<feature type="domain" description="Cadherin" evidence="3">
    <location>
        <begin position="873"/>
        <end position="988"/>
    </location>
</feature>
<keyword evidence="1" id="KW-0106">Calcium</keyword>
<dbReference type="PROSITE" id="PS50268">
    <property type="entry name" value="CADHERIN_2"/>
    <property type="match status" value="1"/>
</dbReference>
<dbReference type="AlphaFoldDB" id="A0A1I8F4V8"/>
<keyword evidence="4" id="KW-1185">Reference proteome</keyword>
<feature type="compositionally biased region" description="Low complexity" evidence="2">
    <location>
        <begin position="838"/>
        <end position="853"/>
    </location>
</feature>
<evidence type="ECO:0000256" key="2">
    <source>
        <dbReference type="SAM" id="MobiDB-lite"/>
    </source>
</evidence>
<sequence length="1027" mass="110111">MKLKNSHSARPPMPGLGAEISGSSFWAVSQLGRHPPGAPSLQRCAYRTSAECMAHMLMRPHNAARLSCVRLCELRCECAGGPVGLQALARRAQLKVSRAGISRLSRGRPAKKQRRGGLPFLLSTWTFFGAQTMPAETPSEELCQFRIDTDNRQAAPRHTPPSPLRLLCDCCCLFGDPSLRLPAISCHLSPKSHPQASTSKTTLRRDSSDLEASAATTCPPPPAFLMGALELGADEAQLLEEAAKTVQGIFIHKPLSLSPASASNTRSVANEVWTGGWRRPPALSGEGGAFDPCKIELAAGSAQGQAGGVDESVVKTLKQICINQNCLPARVGNGSNFFVLVRDSLTECCLSILAYVTLTDANDTPPTFPTSVLDAVVSEDAQPPTLSYSLVEEAGRRPAQPSSEISVDASTGDGRPILQPLPAAPEFISRVLCPRLMRGRQSSLRFPRRLQRERGGPSPAASVGARACCSRPARWTMRPASHYLLVLVATDTVSGLAATASPAHLLGRAAEVALSACGGVSGGSADFADSSGIGFAVDAPQTRRRIYPIVHLHLRLKQEIHSQRDGVNQLMRLPILGSRAVTRNPKRRFAATCRSPPLIAAAPASIASSNPRSEFPRSRHVPRAANSMERGAPLFVIFVVRSFALHWRRADPGAPQCRAACRSPLSPLRLQAPLILRHHSLLLERLSLTLRLGSRGPARSLLVGKRKSDLRQEAVRHLQSPAPPSQCGSEPDSAQAGAVFSAECGGPDAPLRPGFPAWEFLRPVFMKTRLFPSQALSDGPASAEVEGLSRVQLLLQFSNGAASVSLRLAWGSPESLPLRLNSVTGELYLNGPPQPDGASCSSTSRRAMASTRRLPGVGGRGGAPKPTDTTRPRTRRLKVTVAENSRPGEIFAWQCRFHGNSTPIQYTLAGDIGSSSFGLVEKTSGRLRLLKALDREAAAAHSLRLSCACRPAERPGRRHPRPLRAGATTSNDNSADLRCLLGIRCPRFARNLPARRSVAHTADGHRTQTPTRTHRGLPAAMSHTETF</sequence>
<feature type="region of interest" description="Disordered" evidence="2">
    <location>
        <begin position="996"/>
        <end position="1027"/>
    </location>
</feature>
<dbReference type="Proteomes" id="UP000095280">
    <property type="component" value="Unplaced"/>
</dbReference>
<accession>A0A1I8F4V8</accession>
<evidence type="ECO:0000259" key="3">
    <source>
        <dbReference type="PROSITE" id="PS50268"/>
    </source>
</evidence>
<organism evidence="4 5">
    <name type="scientific">Macrostomum lignano</name>
    <dbReference type="NCBI Taxonomy" id="282301"/>
    <lineage>
        <taxon>Eukaryota</taxon>
        <taxon>Metazoa</taxon>
        <taxon>Spiralia</taxon>
        <taxon>Lophotrochozoa</taxon>
        <taxon>Platyhelminthes</taxon>
        <taxon>Rhabditophora</taxon>
        <taxon>Macrostomorpha</taxon>
        <taxon>Macrostomida</taxon>
        <taxon>Macrostomidae</taxon>
        <taxon>Macrostomum</taxon>
    </lineage>
</organism>